<proteinExistence type="inferred from homology"/>
<name>A0A1H2T3J7_ACIFE</name>
<comment type="caution">
    <text evidence="9">The sequence shown here is derived from an EMBL/GenBank/DDBJ whole genome shotgun (WGS) entry which is preliminary data.</text>
</comment>
<feature type="transmembrane region" description="Helical" evidence="8">
    <location>
        <begin position="12"/>
        <end position="31"/>
    </location>
</feature>
<dbReference type="PANTHER" id="PTHR30330">
    <property type="entry name" value="AGSS FAMILY TRANSPORTER, SODIUM-ALANINE"/>
    <property type="match status" value="1"/>
</dbReference>
<evidence type="ECO:0000313" key="10">
    <source>
        <dbReference type="Proteomes" id="UP000182379"/>
    </source>
</evidence>
<feature type="transmembrane region" description="Helical" evidence="8">
    <location>
        <begin position="181"/>
        <end position="201"/>
    </location>
</feature>
<evidence type="ECO:0000256" key="2">
    <source>
        <dbReference type="ARBA" id="ARBA00009261"/>
    </source>
</evidence>
<sequence>MLLTFLQGAADALWGTPMTVVLVGMGLYLSLRFRFYYNFRHWGFHFRNTFGKMFQKGEGHGTVSGFAAACTAMANTIGVGNIGGVATAIVSGGPGAVFWMWVSGCLGMSTKACEIILGQRFRVKYSKSMDEYMCDRSFVMKNALGWKRGALLLSVACFTLGPWTCSVQTESVVGALKEAFGIPPVYAAAFLGITCFATIFGGLRRISRVMERVVPVMALLYILGGVAILLQNWQQVPGALALIVRSAFSPTAAAGGFAGATVKDAMRYGIARGLYSNDAGTGYGIIAHASARTDHPVRQASWGWGEVFLDTIVVCSVTALSLILTHAYTDFPGLDSARLTTAAFRVSFGEPGAWFLALAITVFAWTTIIGMYYSCEKSVNYAFGDTRRNRIGTRLYMFYYMIPCVVLYHAKADALWAMTDILSAIYVMITILFIVTQQKEIFRLFDDFWFRFLPAKERGENPPVVSYGTVEDERRVKSAE</sequence>
<evidence type="ECO:0000256" key="5">
    <source>
        <dbReference type="ARBA" id="ARBA00022692"/>
    </source>
</evidence>
<dbReference type="Proteomes" id="UP000182379">
    <property type="component" value="Unassembled WGS sequence"/>
</dbReference>
<evidence type="ECO:0000256" key="3">
    <source>
        <dbReference type="ARBA" id="ARBA00022448"/>
    </source>
</evidence>
<keyword evidence="5 8" id="KW-0812">Transmembrane</keyword>
<keyword evidence="8" id="KW-0769">Symport</keyword>
<evidence type="ECO:0000256" key="4">
    <source>
        <dbReference type="ARBA" id="ARBA00022475"/>
    </source>
</evidence>
<comment type="subcellular location">
    <subcellularLocation>
        <location evidence="1 8">Cell membrane</location>
        <topology evidence="1 8">Multi-pass membrane protein</topology>
    </subcellularLocation>
</comment>
<feature type="transmembrane region" description="Helical" evidence="8">
    <location>
        <begin position="416"/>
        <end position="435"/>
    </location>
</feature>
<evidence type="ECO:0000313" key="9">
    <source>
        <dbReference type="EMBL" id="SDW38441.1"/>
    </source>
</evidence>
<feature type="transmembrane region" description="Helical" evidence="8">
    <location>
        <begin position="394"/>
        <end position="410"/>
    </location>
</feature>
<dbReference type="InterPro" id="IPR001463">
    <property type="entry name" value="Na/Ala_symport"/>
</dbReference>
<keyword evidence="3 8" id="KW-0813">Transport</keyword>
<dbReference type="GO" id="GO:0005886">
    <property type="term" value="C:plasma membrane"/>
    <property type="evidence" value="ECO:0007669"/>
    <property type="project" value="UniProtKB-SubCell"/>
</dbReference>
<evidence type="ECO:0000256" key="7">
    <source>
        <dbReference type="ARBA" id="ARBA00023136"/>
    </source>
</evidence>
<feature type="transmembrane region" description="Helical" evidence="8">
    <location>
        <begin position="307"/>
        <end position="328"/>
    </location>
</feature>
<dbReference type="PRINTS" id="PR00175">
    <property type="entry name" value="NAALASMPORT"/>
</dbReference>
<organism evidence="9 10">
    <name type="scientific">Acidaminococcus fermentans</name>
    <dbReference type="NCBI Taxonomy" id="905"/>
    <lineage>
        <taxon>Bacteria</taxon>
        <taxon>Bacillati</taxon>
        <taxon>Bacillota</taxon>
        <taxon>Negativicutes</taxon>
        <taxon>Acidaminococcales</taxon>
        <taxon>Acidaminococcaceae</taxon>
        <taxon>Acidaminococcus</taxon>
    </lineage>
</organism>
<evidence type="ECO:0000256" key="8">
    <source>
        <dbReference type="RuleBase" id="RU363064"/>
    </source>
</evidence>
<dbReference type="AlphaFoldDB" id="A0A1H2T3J7"/>
<dbReference type="GO" id="GO:0005283">
    <property type="term" value="F:amino acid:sodium symporter activity"/>
    <property type="evidence" value="ECO:0007669"/>
    <property type="project" value="InterPro"/>
</dbReference>
<dbReference type="Pfam" id="PF01235">
    <property type="entry name" value="Na_Ala_symp"/>
    <property type="match status" value="1"/>
</dbReference>
<comment type="similarity">
    <text evidence="2 8">Belongs to the alanine or glycine:cation symporter (AGCS) (TC 2.A.25) family.</text>
</comment>
<reference evidence="9 10" key="1">
    <citation type="submission" date="2016-10" db="EMBL/GenBank/DDBJ databases">
        <authorList>
            <person name="Varghese N."/>
            <person name="Submissions S."/>
        </authorList>
    </citation>
    <scope>NUCLEOTIDE SEQUENCE [LARGE SCALE GENOMIC DNA]</scope>
    <source>
        <strain evidence="9 10">WCC6</strain>
    </source>
</reference>
<dbReference type="PANTHER" id="PTHR30330:SF1">
    <property type="entry name" value="AMINO-ACID CARRIER PROTEIN ALST"/>
    <property type="match status" value="1"/>
</dbReference>
<keyword evidence="4 8" id="KW-1003">Cell membrane</keyword>
<evidence type="ECO:0000256" key="6">
    <source>
        <dbReference type="ARBA" id="ARBA00022989"/>
    </source>
</evidence>
<evidence type="ECO:0000256" key="1">
    <source>
        <dbReference type="ARBA" id="ARBA00004651"/>
    </source>
</evidence>
<dbReference type="Gene3D" id="1.20.1740.10">
    <property type="entry name" value="Amino acid/polyamine transporter I"/>
    <property type="match status" value="1"/>
</dbReference>
<feature type="transmembrane region" description="Helical" evidence="8">
    <location>
        <begin position="239"/>
        <end position="262"/>
    </location>
</feature>
<keyword evidence="6 8" id="KW-1133">Transmembrane helix</keyword>
<protein>
    <submittedName>
        <fullName evidence="9">Alanine or glycine:cation symporter, AGCS family</fullName>
    </submittedName>
</protein>
<dbReference type="EMBL" id="FNOP01000001">
    <property type="protein sequence ID" value="SDW38441.1"/>
    <property type="molecule type" value="Genomic_DNA"/>
</dbReference>
<gene>
    <name evidence="9" type="ORF">SAMN05216495_101108</name>
</gene>
<feature type="transmembrane region" description="Helical" evidence="8">
    <location>
        <begin position="213"/>
        <end position="233"/>
    </location>
</feature>
<dbReference type="NCBIfam" id="TIGR00835">
    <property type="entry name" value="agcS"/>
    <property type="match status" value="1"/>
</dbReference>
<feature type="transmembrane region" description="Helical" evidence="8">
    <location>
        <begin position="353"/>
        <end position="373"/>
    </location>
</feature>
<keyword evidence="7 8" id="KW-0472">Membrane</keyword>
<accession>A0A1H2T3J7</accession>